<dbReference type="InterPro" id="IPR051016">
    <property type="entry name" value="Diverse_Substrate_AcTransf"/>
</dbReference>
<protein>
    <submittedName>
        <fullName evidence="4">GCN5 family acetyltransferase</fullName>
    </submittedName>
</protein>
<dbReference type="InterPro" id="IPR016181">
    <property type="entry name" value="Acyl_CoA_acyltransferase"/>
</dbReference>
<dbReference type="Proteomes" id="UP000023842">
    <property type="component" value="Unassembled WGS sequence"/>
</dbReference>
<sequence>MPLHIRPATPEDAELILRFITDLAIYEKAEHEVKTDAAGIRDSLFAEGSTAHSLICENDGQPIGYAVYFFNYSTWLGKHGLYLEDLYVSPEARGLGAGKALLRHLAQLAVARDCGRFEWSVLDWNTPAIEFYESFGARPQSEWTTYRLTGQALLDFAASNQ</sequence>
<dbReference type="RefSeq" id="WP_036999809.1">
    <property type="nucleotide sequence ID" value="NZ_JFJN01000013.1"/>
</dbReference>
<gene>
    <name evidence="4" type="ORF">AU05_04040</name>
</gene>
<dbReference type="PANTHER" id="PTHR10545">
    <property type="entry name" value="DIAMINE N-ACETYLTRANSFERASE"/>
    <property type="match status" value="1"/>
</dbReference>
<organism evidence="4 5">
    <name type="scientific">Ectopseudomonas composti</name>
    <dbReference type="NCBI Taxonomy" id="658457"/>
    <lineage>
        <taxon>Bacteria</taxon>
        <taxon>Pseudomonadati</taxon>
        <taxon>Pseudomonadota</taxon>
        <taxon>Gammaproteobacteria</taxon>
        <taxon>Pseudomonadales</taxon>
        <taxon>Pseudomonadaceae</taxon>
        <taxon>Ectopseudomonas</taxon>
    </lineage>
</organism>
<dbReference type="SUPFAM" id="SSF55729">
    <property type="entry name" value="Acyl-CoA N-acyltransferases (Nat)"/>
    <property type="match status" value="1"/>
</dbReference>
<keyword evidence="2" id="KW-0012">Acyltransferase</keyword>
<accession>A0ABN0SFK9</accession>
<reference evidence="5" key="1">
    <citation type="journal article" date="2014" name="Genome Announc.">
        <title>Draft Genome Sequence of the algae degrading bacterium Pseudomonas mendocina AD6.</title>
        <authorList>
            <person name="Barney B.M."/>
            <person name="Lenneman E.M."/>
        </authorList>
    </citation>
    <scope>NUCLEOTIDE SEQUENCE [LARGE SCALE GENOMIC DNA]</scope>
    <source>
        <strain evidence="5">AD6</strain>
    </source>
</reference>
<feature type="domain" description="N-acetyltransferase" evidence="3">
    <location>
        <begin position="3"/>
        <end position="159"/>
    </location>
</feature>
<dbReference type="Pfam" id="PF00583">
    <property type="entry name" value="Acetyltransf_1"/>
    <property type="match status" value="1"/>
</dbReference>
<evidence type="ECO:0000313" key="4">
    <source>
        <dbReference type="EMBL" id="EZH82958.1"/>
    </source>
</evidence>
<name>A0ABN0SFK9_9GAMM</name>
<evidence type="ECO:0000256" key="2">
    <source>
        <dbReference type="ARBA" id="ARBA00023315"/>
    </source>
</evidence>
<dbReference type="Gene3D" id="3.40.630.30">
    <property type="match status" value="1"/>
</dbReference>
<dbReference type="EMBL" id="JFJN01000013">
    <property type="protein sequence ID" value="EZH82958.1"/>
    <property type="molecule type" value="Genomic_DNA"/>
</dbReference>
<keyword evidence="5" id="KW-1185">Reference proteome</keyword>
<evidence type="ECO:0000256" key="1">
    <source>
        <dbReference type="ARBA" id="ARBA00022679"/>
    </source>
</evidence>
<dbReference type="PROSITE" id="PS51186">
    <property type="entry name" value="GNAT"/>
    <property type="match status" value="1"/>
</dbReference>
<evidence type="ECO:0000313" key="5">
    <source>
        <dbReference type="Proteomes" id="UP000023842"/>
    </source>
</evidence>
<keyword evidence="1" id="KW-0808">Transferase</keyword>
<evidence type="ECO:0000259" key="3">
    <source>
        <dbReference type="PROSITE" id="PS51186"/>
    </source>
</evidence>
<dbReference type="PANTHER" id="PTHR10545:SF29">
    <property type="entry name" value="GH14572P-RELATED"/>
    <property type="match status" value="1"/>
</dbReference>
<dbReference type="CDD" id="cd04301">
    <property type="entry name" value="NAT_SF"/>
    <property type="match status" value="1"/>
</dbReference>
<dbReference type="InterPro" id="IPR000182">
    <property type="entry name" value="GNAT_dom"/>
</dbReference>
<proteinExistence type="predicted"/>
<comment type="caution">
    <text evidence="4">The sequence shown here is derived from an EMBL/GenBank/DDBJ whole genome shotgun (WGS) entry which is preliminary data.</text>
</comment>